<dbReference type="NCBIfam" id="NF006767">
    <property type="entry name" value="PRK09289.1"/>
    <property type="match status" value="1"/>
</dbReference>
<evidence type="ECO:0000256" key="2">
    <source>
        <dbReference type="ARBA" id="ARBA00002803"/>
    </source>
</evidence>
<keyword evidence="7" id="KW-0808">Transferase</keyword>
<dbReference type="Pfam" id="PF00677">
    <property type="entry name" value="Lum_binding"/>
    <property type="match status" value="2"/>
</dbReference>
<evidence type="ECO:0000259" key="11">
    <source>
        <dbReference type="PROSITE" id="PS51177"/>
    </source>
</evidence>
<evidence type="ECO:0000256" key="10">
    <source>
        <dbReference type="PROSITE-ProRule" id="PRU00524"/>
    </source>
</evidence>
<comment type="pathway">
    <text evidence="3">Cofactor biosynthesis; riboflavin biosynthesis; riboflavin from 2-hydroxy-3-oxobutyl phosphate and 5-amino-6-(D-ribitylamino)uracil: step 2/2.</text>
</comment>
<dbReference type="NCBIfam" id="TIGR00187">
    <property type="entry name" value="ribE"/>
    <property type="match status" value="1"/>
</dbReference>
<dbReference type="PROSITE" id="PS51177">
    <property type="entry name" value="LUMAZINE_BIND"/>
    <property type="match status" value="2"/>
</dbReference>
<dbReference type="InterPro" id="IPR026017">
    <property type="entry name" value="Lumazine-bd_dom"/>
</dbReference>
<feature type="domain" description="Lumazine-binding" evidence="11">
    <location>
        <begin position="97"/>
        <end position="193"/>
    </location>
</feature>
<evidence type="ECO:0000256" key="9">
    <source>
        <dbReference type="NCBIfam" id="TIGR00187"/>
    </source>
</evidence>
<dbReference type="NCBIfam" id="NF009566">
    <property type="entry name" value="PRK13020.1"/>
    <property type="match status" value="1"/>
</dbReference>
<evidence type="ECO:0000256" key="3">
    <source>
        <dbReference type="ARBA" id="ARBA00004887"/>
    </source>
</evidence>
<protein>
    <recommendedName>
        <fullName evidence="5 9">Riboflavin synthase</fullName>
        <ecNumber evidence="4 9">2.5.1.9</ecNumber>
    </recommendedName>
</protein>
<dbReference type="GO" id="GO:0009231">
    <property type="term" value="P:riboflavin biosynthetic process"/>
    <property type="evidence" value="ECO:0007669"/>
    <property type="project" value="UniProtKB-KW"/>
</dbReference>
<sequence length="216" mass="24147">MFTGIVQGIRKISLVSDIKGGRKLRIQLDDLSKNLVKGASVAVNGVCLTATKISKEWTEFDIIQETLNRSNLSELKYGDSVNIERACSYGDEVGGHHVSGHVDCVGNIKKIYNSPNNRDLIINCDKKWLAYIIHKGWVTVDGVSLTVVDLGNNWFSVSLIPETLKQTVLGFKKECQNVNLELDSTVKVIVHTIERMMPEIKESVMYNIKKRGINEV</sequence>
<dbReference type="InterPro" id="IPR023366">
    <property type="entry name" value="ATP_synth_asu-like_sf"/>
</dbReference>
<proteinExistence type="predicted"/>
<name>E0XT77_9DELT</name>
<dbReference type="PANTHER" id="PTHR21098">
    <property type="entry name" value="RIBOFLAVIN SYNTHASE ALPHA CHAIN"/>
    <property type="match status" value="1"/>
</dbReference>
<dbReference type="InterPro" id="IPR017938">
    <property type="entry name" value="Riboflavin_synthase-like_b-brl"/>
</dbReference>
<evidence type="ECO:0000256" key="8">
    <source>
        <dbReference type="ARBA" id="ARBA00022737"/>
    </source>
</evidence>
<evidence type="ECO:0000256" key="6">
    <source>
        <dbReference type="ARBA" id="ARBA00022619"/>
    </source>
</evidence>
<dbReference type="CDD" id="cd00402">
    <property type="entry name" value="Riboflavin_synthase_like"/>
    <property type="match status" value="1"/>
</dbReference>
<feature type="domain" description="Lumazine-binding" evidence="11">
    <location>
        <begin position="1"/>
        <end position="96"/>
    </location>
</feature>
<accession>E0XT77</accession>
<feature type="repeat" description="Lumazine-binding" evidence="10">
    <location>
        <begin position="1"/>
        <end position="96"/>
    </location>
</feature>
<dbReference type="FunFam" id="2.40.30.20:FF:000003">
    <property type="entry name" value="Riboflavin synthase, alpha subunit"/>
    <property type="match status" value="1"/>
</dbReference>
<feature type="repeat" description="Lumazine-binding" evidence="10">
    <location>
        <begin position="97"/>
        <end position="193"/>
    </location>
</feature>
<dbReference type="Gene3D" id="2.40.30.20">
    <property type="match status" value="2"/>
</dbReference>
<comment type="catalytic activity">
    <reaction evidence="1">
        <text>2 6,7-dimethyl-8-(1-D-ribityl)lumazine + H(+) = 5-amino-6-(D-ribitylamino)uracil + riboflavin</text>
        <dbReference type="Rhea" id="RHEA:20772"/>
        <dbReference type="ChEBI" id="CHEBI:15378"/>
        <dbReference type="ChEBI" id="CHEBI:15934"/>
        <dbReference type="ChEBI" id="CHEBI:57986"/>
        <dbReference type="ChEBI" id="CHEBI:58201"/>
        <dbReference type="EC" id="2.5.1.9"/>
    </reaction>
</comment>
<evidence type="ECO:0000256" key="5">
    <source>
        <dbReference type="ARBA" id="ARBA00013950"/>
    </source>
</evidence>
<organism evidence="12">
    <name type="scientific">uncultured delta proteobacterium HF0130_19C20</name>
    <dbReference type="NCBI Taxonomy" id="710828"/>
    <lineage>
        <taxon>Bacteria</taxon>
        <taxon>Deltaproteobacteria</taxon>
        <taxon>environmental samples</taxon>
    </lineage>
</organism>
<dbReference type="PANTHER" id="PTHR21098:SF0">
    <property type="entry name" value="RIBOFLAVIN SYNTHASE"/>
    <property type="match status" value="1"/>
</dbReference>
<dbReference type="EMBL" id="GU474869">
    <property type="protein sequence ID" value="ADI17618.1"/>
    <property type="molecule type" value="Genomic_DNA"/>
</dbReference>
<dbReference type="SUPFAM" id="SSF63380">
    <property type="entry name" value="Riboflavin synthase domain-like"/>
    <property type="match status" value="2"/>
</dbReference>
<reference evidence="12" key="1">
    <citation type="journal article" date="2011" name="Environ. Microbiol.">
        <title>Time-series analyses of Monterey Bay coastal microbial picoplankton using a 'genome proxy' microarray.</title>
        <authorList>
            <person name="Rich V.I."/>
            <person name="Pham V.D."/>
            <person name="Eppley J."/>
            <person name="Shi Y."/>
            <person name="DeLong E.F."/>
        </authorList>
    </citation>
    <scope>NUCLEOTIDE SEQUENCE</scope>
</reference>
<dbReference type="InterPro" id="IPR001783">
    <property type="entry name" value="Lumazine-bd"/>
</dbReference>
<comment type="function">
    <text evidence="2">Catalyzes the dismutation of two molecules of 6,7-dimethyl-8-ribityllumazine, resulting in the formation of riboflavin and 5-amino-6-(D-ribitylamino)uracil.</text>
</comment>
<dbReference type="AlphaFoldDB" id="E0XT77"/>
<dbReference type="PIRSF" id="PIRSF000498">
    <property type="entry name" value="Riboflavin_syn_A"/>
    <property type="match status" value="1"/>
</dbReference>
<keyword evidence="8" id="KW-0677">Repeat</keyword>
<evidence type="ECO:0000256" key="7">
    <source>
        <dbReference type="ARBA" id="ARBA00022679"/>
    </source>
</evidence>
<dbReference type="GO" id="GO:0004746">
    <property type="term" value="F:riboflavin synthase activity"/>
    <property type="evidence" value="ECO:0007669"/>
    <property type="project" value="UniProtKB-UniRule"/>
</dbReference>
<evidence type="ECO:0000256" key="1">
    <source>
        <dbReference type="ARBA" id="ARBA00000968"/>
    </source>
</evidence>
<evidence type="ECO:0000313" key="12">
    <source>
        <dbReference type="EMBL" id="ADI17618.1"/>
    </source>
</evidence>
<evidence type="ECO:0000256" key="4">
    <source>
        <dbReference type="ARBA" id="ARBA00012827"/>
    </source>
</evidence>
<keyword evidence="6" id="KW-0686">Riboflavin biosynthesis</keyword>
<dbReference type="EC" id="2.5.1.9" evidence="4 9"/>